<protein>
    <submittedName>
        <fullName evidence="1">Uncharacterized protein</fullName>
    </submittedName>
</protein>
<evidence type="ECO:0000313" key="1">
    <source>
        <dbReference type="EMBL" id="KAJ1348690.1"/>
    </source>
</evidence>
<reference evidence="1" key="1">
    <citation type="submission" date="2021-06" db="EMBL/GenBank/DDBJ databases">
        <title>Parelaphostrongylus tenuis whole genome reference sequence.</title>
        <authorList>
            <person name="Garwood T.J."/>
            <person name="Larsen P.A."/>
            <person name="Fountain-Jones N.M."/>
            <person name="Garbe J.R."/>
            <person name="Macchietto M.G."/>
            <person name="Kania S.A."/>
            <person name="Gerhold R.W."/>
            <person name="Richards J.E."/>
            <person name="Wolf T.M."/>
        </authorList>
    </citation>
    <scope>NUCLEOTIDE SEQUENCE</scope>
    <source>
        <strain evidence="1">MNPRO001-30</strain>
        <tissue evidence="1">Meninges</tissue>
    </source>
</reference>
<keyword evidence="2" id="KW-1185">Reference proteome</keyword>
<evidence type="ECO:0000313" key="2">
    <source>
        <dbReference type="Proteomes" id="UP001196413"/>
    </source>
</evidence>
<dbReference type="AlphaFoldDB" id="A0AAD5LY78"/>
<accession>A0AAD5LY78</accession>
<sequence>MKTIMNDQPITCLGHQRMRASGSSLCYGKIKSTELKEMWLLKRKAIEDFFDEIEEESIQIGSDFSLSATLGVAFGVSEPASTYDSMDPLRNEFYR</sequence>
<organism evidence="1 2">
    <name type="scientific">Parelaphostrongylus tenuis</name>
    <name type="common">Meningeal worm</name>
    <dbReference type="NCBI Taxonomy" id="148309"/>
    <lineage>
        <taxon>Eukaryota</taxon>
        <taxon>Metazoa</taxon>
        <taxon>Ecdysozoa</taxon>
        <taxon>Nematoda</taxon>
        <taxon>Chromadorea</taxon>
        <taxon>Rhabditida</taxon>
        <taxon>Rhabditina</taxon>
        <taxon>Rhabditomorpha</taxon>
        <taxon>Strongyloidea</taxon>
        <taxon>Metastrongylidae</taxon>
        <taxon>Parelaphostrongylus</taxon>
    </lineage>
</organism>
<dbReference type="EMBL" id="JAHQIW010000541">
    <property type="protein sequence ID" value="KAJ1348690.1"/>
    <property type="molecule type" value="Genomic_DNA"/>
</dbReference>
<comment type="caution">
    <text evidence="1">The sequence shown here is derived from an EMBL/GenBank/DDBJ whole genome shotgun (WGS) entry which is preliminary data.</text>
</comment>
<gene>
    <name evidence="1" type="ORF">KIN20_004043</name>
</gene>
<dbReference type="Proteomes" id="UP001196413">
    <property type="component" value="Unassembled WGS sequence"/>
</dbReference>
<proteinExistence type="predicted"/>
<name>A0AAD5LY78_PARTN</name>